<dbReference type="Proteomes" id="UP001283361">
    <property type="component" value="Unassembled WGS sequence"/>
</dbReference>
<proteinExistence type="predicted"/>
<name>A0AAE0ZEY6_9GAST</name>
<evidence type="ECO:0000313" key="2">
    <source>
        <dbReference type="Proteomes" id="UP001283361"/>
    </source>
</evidence>
<keyword evidence="2" id="KW-1185">Reference proteome</keyword>
<evidence type="ECO:0000313" key="1">
    <source>
        <dbReference type="EMBL" id="KAK3768097.1"/>
    </source>
</evidence>
<reference evidence="1" key="1">
    <citation type="journal article" date="2023" name="G3 (Bethesda)">
        <title>A reference genome for the long-term kleptoplast-retaining sea slug Elysia crispata morphotype clarki.</title>
        <authorList>
            <person name="Eastman K.E."/>
            <person name="Pendleton A.L."/>
            <person name="Shaikh M.A."/>
            <person name="Suttiyut T."/>
            <person name="Ogas R."/>
            <person name="Tomko P."/>
            <person name="Gavelis G."/>
            <person name="Widhalm J.R."/>
            <person name="Wisecaver J.H."/>
        </authorList>
    </citation>
    <scope>NUCLEOTIDE SEQUENCE</scope>
    <source>
        <strain evidence="1">ECLA1</strain>
    </source>
</reference>
<dbReference type="AlphaFoldDB" id="A0AAE0ZEY6"/>
<gene>
    <name evidence="1" type="ORF">RRG08_004639</name>
</gene>
<sequence>MRSVEESTYVMRERPHGQMLRIACVSRLVVEGPPHPASDGASRFRLEGLLAAPPPASFEQDVNNIFQRHDGSRKWFNKLKLDVIPL</sequence>
<dbReference type="EMBL" id="JAWDGP010004069">
    <property type="protein sequence ID" value="KAK3768097.1"/>
    <property type="molecule type" value="Genomic_DNA"/>
</dbReference>
<comment type="caution">
    <text evidence="1">The sequence shown here is derived from an EMBL/GenBank/DDBJ whole genome shotgun (WGS) entry which is preliminary data.</text>
</comment>
<protein>
    <submittedName>
        <fullName evidence="1">Uncharacterized protein</fullName>
    </submittedName>
</protein>
<organism evidence="1 2">
    <name type="scientific">Elysia crispata</name>
    <name type="common">lettuce slug</name>
    <dbReference type="NCBI Taxonomy" id="231223"/>
    <lineage>
        <taxon>Eukaryota</taxon>
        <taxon>Metazoa</taxon>
        <taxon>Spiralia</taxon>
        <taxon>Lophotrochozoa</taxon>
        <taxon>Mollusca</taxon>
        <taxon>Gastropoda</taxon>
        <taxon>Heterobranchia</taxon>
        <taxon>Euthyneura</taxon>
        <taxon>Panpulmonata</taxon>
        <taxon>Sacoglossa</taxon>
        <taxon>Placobranchoidea</taxon>
        <taxon>Plakobranchidae</taxon>
        <taxon>Elysia</taxon>
    </lineage>
</organism>
<accession>A0AAE0ZEY6</accession>